<dbReference type="GO" id="GO:0043043">
    <property type="term" value="P:peptide biosynthetic process"/>
    <property type="evidence" value="ECO:0007669"/>
    <property type="project" value="InterPro"/>
</dbReference>
<dbReference type="GO" id="GO:0003746">
    <property type="term" value="F:translation elongation factor activity"/>
    <property type="evidence" value="ECO:0007669"/>
    <property type="project" value="UniProtKB-UniRule"/>
</dbReference>
<gene>
    <name evidence="7 12" type="primary">efp</name>
    <name evidence="13" type="ORF">C8D82_11984</name>
    <name evidence="12" type="ORF">HF882_04615</name>
</gene>
<dbReference type="InterPro" id="IPR012340">
    <property type="entry name" value="NA-bd_OB-fold"/>
</dbReference>
<evidence type="ECO:0000259" key="10">
    <source>
        <dbReference type="SMART" id="SM00841"/>
    </source>
</evidence>
<keyword evidence="4 7" id="KW-0963">Cytoplasm</keyword>
<comment type="subcellular location">
    <subcellularLocation>
        <location evidence="1 7">Cytoplasm</location>
    </subcellularLocation>
</comment>
<dbReference type="PANTHER" id="PTHR30053:SF12">
    <property type="entry name" value="ELONGATION FACTOR P (EF-P) FAMILY PROTEIN"/>
    <property type="match status" value="1"/>
</dbReference>
<dbReference type="EMBL" id="JABAEW010000006">
    <property type="protein sequence ID" value="NMD85862.1"/>
    <property type="molecule type" value="Genomic_DNA"/>
</dbReference>
<evidence type="ECO:0000313" key="13">
    <source>
        <dbReference type="EMBL" id="PVY39843.1"/>
    </source>
</evidence>
<dbReference type="CDD" id="cd05794">
    <property type="entry name" value="S1_EF-P_repeat_2"/>
    <property type="match status" value="1"/>
</dbReference>
<dbReference type="PIRSF" id="PIRSF005901">
    <property type="entry name" value="EF-P"/>
    <property type="match status" value="1"/>
</dbReference>
<dbReference type="HAMAP" id="MF_00141">
    <property type="entry name" value="EF_P"/>
    <property type="match status" value="1"/>
</dbReference>
<evidence type="ECO:0000256" key="1">
    <source>
        <dbReference type="ARBA" id="ARBA00004496"/>
    </source>
</evidence>
<comment type="similarity">
    <text evidence="3 7 9">Belongs to the elongation factor P family.</text>
</comment>
<dbReference type="FunFam" id="2.40.50.140:FF:000009">
    <property type="entry name" value="Elongation factor P"/>
    <property type="match status" value="1"/>
</dbReference>
<evidence type="ECO:0000256" key="6">
    <source>
        <dbReference type="ARBA" id="ARBA00022917"/>
    </source>
</evidence>
<keyword evidence="14" id="KW-1185">Reference proteome</keyword>
<dbReference type="Gene3D" id="2.30.30.30">
    <property type="match status" value="1"/>
</dbReference>
<keyword evidence="5 7" id="KW-0251">Elongation factor</keyword>
<dbReference type="SMART" id="SM00841">
    <property type="entry name" value="Elong-fact-P_C"/>
    <property type="match status" value="1"/>
</dbReference>
<dbReference type="PANTHER" id="PTHR30053">
    <property type="entry name" value="ELONGATION FACTOR P"/>
    <property type="match status" value="1"/>
</dbReference>
<keyword evidence="6 7" id="KW-0648">Protein biosynthesis</keyword>
<dbReference type="Proteomes" id="UP000576225">
    <property type="component" value="Unassembled WGS sequence"/>
</dbReference>
<dbReference type="GO" id="GO:0005829">
    <property type="term" value="C:cytosol"/>
    <property type="evidence" value="ECO:0007669"/>
    <property type="project" value="UniProtKB-ARBA"/>
</dbReference>
<evidence type="ECO:0000256" key="5">
    <source>
        <dbReference type="ARBA" id="ARBA00022768"/>
    </source>
</evidence>
<dbReference type="InterPro" id="IPR008991">
    <property type="entry name" value="Translation_prot_SH3-like_sf"/>
</dbReference>
<reference evidence="13 14" key="1">
    <citation type="submission" date="2018-04" db="EMBL/GenBank/DDBJ databases">
        <title>Genomic Encyclopedia of Type Strains, Phase IV (KMG-IV): sequencing the most valuable type-strain genomes for metagenomic binning, comparative biology and taxonomic classification.</title>
        <authorList>
            <person name="Goeker M."/>
        </authorList>
    </citation>
    <scope>NUCLEOTIDE SEQUENCE [LARGE SCALE GENOMIC DNA]</scope>
    <source>
        <strain evidence="13 14">DSM 14823</strain>
    </source>
</reference>
<dbReference type="InterPro" id="IPR020599">
    <property type="entry name" value="Transl_elong_fac_P/YeiP"/>
</dbReference>
<dbReference type="InterPro" id="IPR013185">
    <property type="entry name" value="Transl_elong_KOW-like"/>
</dbReference>
<evidence type="ECO:0000313" key="15">
    <source>
        <dbReference type="Proteomes" id="UP000576225"/>
    </source>
</evidence>
<dbReference type="EMBL" id="QEKH01000019">
    <property type="protein sequence ID" value="PVY39843.1"/>
    <property type="molecule type" value="Genomic_DNA"/>
</dbReference>
<accession>A0A2U1ATX6</accession>
<dbReference type="PROSITE" id="PS01275">
    <property type="entry name" value="EFP"/>
    <property type="match status" value="1"/>
</dbReference>
<dbReference type="SUPFAM" id="SSF50249">
    <property type="entry name" value="Nucleic acid-binding proteins"/>
    <property type="match status" value="2"/>
</dbReference>
<dbReference type="NCBIfam" id="TIGR00038">
    <property type="entry name" value="efp"/>
    <property type="match status" value="1"/>
</dbReference>
<dbReference type="SMART" id="SM01185">
    <property type="entry name" value="EFP"/>
    <property type="match status" value="1"/>
</dbReference>
<dbReference type="OrthoDB" id="9801844at2"/>
<evidence type="ECO:0000256" key="8">
    <source>
        <dbReference type="NCBIfam" id="TIGR00038"/>
    </source>
</evidence>
<dbReference type="InterPro" id="IPR013852">
    <property type="entry name" value="Transl_elong_P/YeiP_CS"/>
</dbReference>
<dbReference type="InterPro" id="IPR015365">
    <property type="entry name" value="Elong-fact-P_C"/>
</dbReference>
<evidence type="ECO:0000313" key="12">
    <source>
        <dbReference type="EMBL" id="NMD85862.1"/>
    </source>
</evidence>
<dbReference type="Pfam" id="PF01132">
    <property type="entry name" value="EFP"/>
    <property type="match status" value="1"/>
</dbReference>
<dbReference type="AlphaFoldDB" id="A0A2U1ATX6"/>
<feature type="domain" description="Translation elongation factor P/YeiP central" evidence="11">
    <location>
        <begin position="67"/>
        <end position="121"/>
    </location>
</feature>
<protein>
    <recommendedName>
        <fullName evidence="7 8">Elongation factor P</fullName>
        <shortName evidence="7">EF-P</shortName>
    </recommendedName>
</protein>
<dbReference type="FunFam" id="2.30.30.30:FF:000003">
    <property type="entry name" value="Elongation factor P"/>
    <property type="match status" value="1"/>
</dbReference>
<dbReference type="Pfam" id="PF09285">
    <property type="entry name" value="Elong-fact-P_C"/>
    <property type="match status" value="1"/>
</dbReference>
<evidence type="ECO:0000256" key="7">
    <source>
        <dbReference type="HAMAP-Rule" id="MF_00141"/>
    </source>
</evidence>
<dbReference type="GeneID" id="78295897"/>
<evidence type="ECO:0000256" key="9">
    <source>
        <dbReference type="RuleBase" id="RU004389"/>
    </source>
</evidence>
<name>A0A2U1ATX6_9BACT</name>
<dbReference type="SUPFAM" id="SSF50104">
    <property type="entry name" value="Translation proteins SH3-like domain"/>
    <property type="match status" value="1"/>
</dbReference>
<comment type="caution">
    <text evidence="13">The sequence shown here is derived from an EMBL/GenBank/DDBJ whole genome shotgun (WGS) entry which is preliminary data.</text>
</comment>
<feature type="domain" description="Elongation factor P C-terminal" evidence="10">
    <location>
        <begin position="129"/>
        <end position="184"/>
    </location>
</feature>
<dbReference type="CDD" id="cd04470">
    <property type="entry name" value="S1_EF-P_repeat_1"/>
    <property type="match status" value="1"/>
</dbReference>
<dbReference type="InterPro" id="IPR011768">
    <property type="entry name" value="Transl_elongation_fac_P"/>
</dbReference>
<proteinExistence type="inferred from homology"/>
<dbReference type="Proteomes" id="UP000245959">
    <property type="component" value="Unassembled WGS sequence"/>
</dbReference>
<comment type="pathway">
    <text evidence="2 7">Protein biosynthesis; polypeptide chain elongation.</text>
</comment>
<dbReference type="FunFam" id="2.40.50.140:FF:000004">
    <property type="entry name" value="Elongation factor P"/>
    <property type="match status" value="1"/>
</dbReference>
<dbReference type="NCBIfam" id="NF001810">
    <property type="entry name" value="PRK00529.1"/>
    <property type="match status" value="1"/>
</dbReference>
<evidence type="ECO:0000256" key="3">
    <source>
        <dbReference type="ARBA" id="ARBA00009479"/>
    </source>
</evidence>
<dbReference type="RefSeq" id="WP_116884604.1">
    <property type="nucleotide sequence ID" value="NZ_CABMMC010000004.1"/>
</dbReference>
<evidence type="ECO:0000256" key="4">
    <source>
        <dbReference type="ARBA" id="ARBA00022490"/>
    </source>
</evidence>
<evidence type="ECO:0000313" key="14">
    <source>
        <dbReference type="Proteomes" id="UP000245959"/>
    </source>
</evidence>
<dbReference type="Gene3D" id="2.40.50.140">
    <property type="entry name" value="Nucleic acid-binding proteins"/>
    <property type="match status" value="2"/>
</dbReference>
<reference evidence="12 15" key="2">
    <citation type="submission" date="2020-04" db="EMBL/GenBank/DDBJ databases">
        <authorList>
            <person name="Hitch T.C.A."/>
            <person name="Wylensek D."/>
            <person name="Clavel T."/>
        </authorList>
    </citation>
    <scope>NUCLEOTIDE SEQUENCE [LARGE SCALE GENOMIC DNA]</scope>
    <source>
        <strain evidence="12 15">COR2-253-APC-1A</strain>
    </source>
</reference>
<sequence length="190" mass="21547">MFSPSDLKKGLKIQIDGAPWIITEFDFCKPGKGTALYRCRLKNMINGSGMEKTYRPTDKIEKPDLEEREMFYSYFDGHHYIFSDPTTYEEMAVSAETLGNQAYFLIEDSVCNFVLYNGQPIEITLPTFIEKEITETEPGVRGDTATNVTKPAKIDNGYEIQVPLFINQGDIVKIDTRTGAYAERVSKAQN</sequence>
<dbReference type="UniPathway" id="UPA00345"/>
<dbReference type="InterPro" id="IPR001059">
    <property type="entry name" value="Transl_elong_P/YeiP_cen"/>
</dbReference>
<organism evidence="13 14">
    <name type="scientific">Victivallis vadensis</name>
    <dbReference type="NCBI Taxonomy" id="172901"/>
    <lineage>
        <taxon>Bacteria</taxon>
        <taxon>Pseudomonadati</taxon>
        <taxon>Lentisphaerota</taxon>
        <taxon>Lentisphaeria</taxon>
        <taxon>Victivallales</taxon>
        <taxon>Victivallaceae</taxon>
        <taxon>Victivallis</taxon>
    </lineage>
</organism>
<evidence type="ECO:0000259" key="11">
    <source>
        <dbReference type="SMART" id="SM01185"/>
    </source>
</evidence>
<evidence type="ECO:0000256" key="2">
    <source>
        <dbReference type="ARBA" id="ARBA00004815"/>
    </source>
</evidence>
<comment type="function">
    <text evidence="7">Involved in peptide bond synthesis. Stimulates efficient translation and peptide-bond synthesis on native or reconstituted 70S ribosomes in vitro. Probably functions indirectly by altering the affinity of the ribosome for aminoacyl-tRNA, thus increasing their reactivity as acceptors for peptidyl transferase.</text>
</comment>
<dbReference type="Pfam" id="PF08207">
    <property type="entry name" value="EFP_N"/>
    <property type="match status" value="1"/>
</dbReference>
<dbReference type="InterPro" id="IPR014722">
    <property type="entry name" value="Rib_uL2_dom2"/>
</dbReference>